<organism evidence="2 3">
    <name type="scientific">Campylobacter geochelonis</name>
    <dbReference type="NCBI Taxonomy" id="1780362"/>
    <lineage>
        <taxon>Bacteria</taxon>
        <taxon>Pseudomonadati</taxon>
        <taxon>Campylobacterota</taxon>
        <taxon>Epsilonproteobacteria</taxon>
        <taxon>Campylobacterales</taxon>
        <taxon>Campylobacteraceae</taxon>
        <taxon>Campylobacter</taxon>
    </lineage>
</organism>
<name>A0A128EAF2_9BACT</name>
<sequence>MKVAFYLAFGLLFGLVLSALVSFNVWLDMRVHSYQVVWFGIFCSILFKNAIKIWYIFVLEMALLLLSFCGKSSVILYNFKESLVVVDSLNLSNLAFVLFLVVLNFACFIAIFRRKKLFKK</sequence>
<dbReference type="RefSeq" id="WP_075539861.1">
    <property type="nucleotide sequence ID" value="NZ_CP053844.1"/>
</dbReference>
<evidence type="ECO:0000256" key="1">
    <source>
        <dbReference type="SAM" id="Phobius"/>
    </source>
</evidence>
<accession>A0A128EAF2</accession>
<keyword evidence="1" id="KW-1133">Transmembrane helix</keyword>
<protein>
    <submittedName>
        <fullName evidence="2">Uncharacterized protein</fullName>
    </submittedName>
</protein>
<proteinExistence type="predicted"/>
<keyword evidence="1" id="KW-0472">Membrane</keyword>
<feature type="transmembrane region" description="Helical" evidence="1">
    <location>
        <begin position="91"/>
        <end position="112"/>
    </location>
</feature>
<dbReference type="AlphaFoldDB" id="A0A128EAF2"/>
<feature type="transmembrane region" description="Helical" evidence="1">
    <location>
        <begin position="34"/>
        <end position="51"/>
    </location>
</feature>
<keyword evidence="3" id="KW-1185">Reference proteome</keyword>
<gene>
    <name evidence="2" type="ORF">ERS672216_00117</name>
</gene>
<keyword evidence="1" id="KW-0812">Transmembrane</keyword>
<evidence type="ECO:0000313" key="3">
    <source>
        <dbReference type="Proteomes" id="UP000069632"/>
    </source>
</evidence>
<evidence type="ECO:0000313" key="2">
    <source>
        <dbReference type="EMBL" id="CZE45950.1"/>
    </source>
</evidence>
<dbReference type="Proteomes" id="UP000069632">
    <property type="component" value="Unassembled WGS sequence"/>
</dbReference>
<reference evidence="2 3" key="1">
    <citation type="submission" date="2016-02" db="EMBL/GenBank/DDBJ databases">
        <authorList>
            <consortium name="Pathogen Informatics"/>
        </authorList>
    </citation>
    <scope>NUCLEOTIDE SEQUENCE [LARGE SCALE GENOMIC DNA]</scope>
    <source>
        <strain evidence="2 3">RC20</strain>
    </source>
</reference>
<dbReference type="EMBL" id="FIZP01000001">
    <property type="protein sequence ID" value="CZE45950.1"/>
    <property type="molecule type" value="Genomic_DNA"/>
</dbReference>